<dbReference type="PANTHER" id="PTHR21174:SF0">
    <property type="entry name" value="HD PHOSPHOHYDROLASE FAMILY PROTEIN-RELATED"/>
    <property type="match status" value="1"/>
</dbReference>
<dbReference type="PANTHER" id="PTHR21174">
    <property type="match status" value="1"/>
</dbReference>
<dbReference type="AlphaFoldDB" id="D5P5J1"/>
<dbReference type="Proteomes" id="UP000003653">
    <property type="component" value="Unassembled WGS sequence"/>
</dbReference>
<comment type="caution">
    <text evidence="1">The sequence shown here is derived from an EMBL/GenBank/DDBJ whole genome shotgun (WGS) entry which is preliminary data.</text>
</comment>
<dbReference type="SUPFAM" id="SSF109604">
    <property type="entry name" value="HD-domain/PDEase-like"/>
    <property type="match status" value="1"/>
</dbReference>
<name>D5P5J1_9MYCO</name>
<keyword evidence="2" id="KW-1185">Reference proteome</keyword>
<dbReference type="InterPro" id="IPR009218">
    <property type="entry name" value="HD_phosphohydro"/>
</dbReference>
<dbReference type="Gene3D" id="1.10.3210.10">
    <property type="entry name" value="Hypothetical protein af1432"/>
    <property type="match status" value="1"/>
</dbReference>
<dbReference type="HOGENOM" id="CLU_051795_1_1_11"/>
<evidence type="ECO:0000313" key="1">
    <source>
        <dbReference type="EMBL" id="EFG78668.1"/>
    </source>
</evidence>
<dbReference type="EMBL" id="ADNV01000102">
    <property type="protein sequence ID" value="EFG78668.1"/>
    <property type="molecule type" value="Genomic_DNA"/>
</dbReference>
<evidence type="ECO:0000313" key="2">
    <source>
        <dbReference type="Proteomes" id="UP000003653"/>
    </source>
</evidence>
<sequence>MTGLVPTVGDNASEDLRGTWRELLAPLTSSPRIASVGQALLRSWAEPTRHYHTVTHLRDVLDGVNQLGHATDAAAVHLAAWYHDAVYTGGPDDETRSAARAESELADVGVACEVIGEVSRLVRLTATHRPGAGDRNGETLCDADLKILASPVRRYAAYTAAIRAEHPDLSDEAFTAGRIEILRAFLTTTTLFHTPYGRQHWERPARANLAGELHTLTH</sequence>
<proteinExistence type="predicted"/>
<dbReference type="PIRSF" id="PIRSF035170">
    <property type="entry name" value="HD_phosphohydro"/>
    <property type="match status" value="1"/>
</dbReference>
<accession>D5P5J1</accession>
<protein>
    <recommendedName>
        <fullName evidence="3">Metal-dependent phosphohydrolase</fullName>
    </recommendedName>
</protein>
<dbReference type="eggNOG" id="COG4339">
    <property type="taxonomic scope" value="Bacteria"/>
</dbReference>
<evidence type="ECO:0008006" key="3">
    <source>
        <dbReference type="Google" id="ProtNLM"/>
    </source>
</evidence>
<reference evidence="1 2" key="1">
    <citation type="submission" date="2010-04" db="EMBL/GenBank/DDBJ databases">
        <authorList>
            <person name="Muzny D."/>
            <person name="Qin X."/>
            <person name="Deng J."/>
            <person name="Jiang H."/>
            <person name="Liu Y."/>
            <person name="Qu J."/>
            <person name="Song X.-Z."/>
            <person name="Zhang L."/>
            <person name="Thornton R."/>
            <person name="Coyle M."/>
            <person name="Francisco L."/>
            <person name="Jackson L."/>
            <person name="Javaid M."/>
            <person name="Korchina V."/>
            <person name="Kovar C."/>
            <person name="Mata R."/>
            <person name="Mathew T."/>
            <person name="Ngo R."/>
            <person name="Nguyen L."/>
            <person name="Nguyen N."/>
            <person name="Okwuonu G."/>
            <person name="Ongeri F."/>
            <person name="Pham C."/>
            <person name="Simmons D."/>
            <person name="Wilczek-Boney K."/>
            <person name="Hale W."/>
            <person name="Jakkamsetti A."/>
            <person name="Pham P."/>
            <person name="Ruth R."/>
            <person name="San Lucas F."/>
            <person name="Warren J."/>
            <person name="Zhang J."/>
            <person name="Zhao Z."/>
            <person name="Zhou C."/>
            <person name="Zhu D."/>
            <person name="Lee S."/>
            <person name="Bess C."/>
            <person name="Blankenburg K."/>
            <person name="Forbes L."/>
            <person name="Fu Q."/>
            <person name="Gubbala S."/>
            <person name="Hirani K."/>
            <person name="Jayaseelan J.C."/>
            <person name="Lara F."/>
            <person name="Munidasa M."/>
            <person name="Palculict T."/>
            <person name="Patil S."/>
            <person name="Pu L.-L."/>
            <person name="Saada N."/>
            <person name="Tang L."/>
            <person name="Weissenberger G."/>
            <person name="Zhu Y."/>
            <person name="Hemphill L."/>
            <person name="Shang Y."/>
            <person name="Youmans B."/>
            <person name="Ayvaz T."/>
            <person name="Ross M."/>
            <person name="Santibanez J."/>
            <person name="Aqrawi P."/>
            <person name="Gross S."/>
            <person name="Joshi V."/>
            <person name="Fowler G."/>
            <person name="Nazareth L."/>
            <person name="Reid J."/>
            <person name="Worley K."/>
            <person name="Petrosino J."/>
            <person name="Highlander S."/>
            <person name="Gibbs R."/>
        </authorList>
    </citation>
    <scope>NUCLEOTIDE SEQUENCE [LARGE SCALE GENOMIC DNA]</scope>
    <source>
        <strain evidence="1 2">ATCC BAA-614</strain>
    </source>
</reference>
<organism evidence="1 2">
    <name type="scientific">Mycobacterium parascrofulaceum ATCC BAA-614</name>
    <dbReference type="NCBI Taxonomy" id="525368"/>
    <lineage>
        <taxon>Bacteria</taxon>
        <taxon>Bacillati</taxon>
        <taxon>Actinomycetota</taxon>
        <taxon>Actinomycetes</taxon>
        <taxon>Mycobacteriales</taxon>
        <taxon>Mycobacteriaceae</taxon>
        <taxon>Mycobacterium</taxon>
        <taxon>Mycobacterium simiae complex</taxon>
    </lineage>
</organism>
<gene>
    <name evidence="1" type="ORF">HMPREF0591_1435</name>
</gene>